<proteinExistence type="inferred from homology"/>
<dbReference type="GO" id="GO:0006084">
    <property type="term" value="P:acetyl-CoA metabolic process"/>
    <property type="evidence" value="ECO:0007669"/>
    <property type="project" value="InterPro"/>
</dbReference>
<sequence>MILSKNIKKKGLNFMRIKEIKEKIKIGIDKIGFAMPKYFLDIRDLAIGRNENENKFVKGLMQSEMSVAPVTEDIVSLGASAAEQILDEEDKKNIEMIIVGTESSVDQSKASAVFIHHLLDIQPFTRSVEIKEACYGATAALSFAKNYIEKNKNASVLVIASDTAKYGINTPGESTQGAGSIAMLIKKDPKIAVINDENVCQTRDIMDFWRPNYSDFPIVDGHFSTKQYLDCLTTTFDEYKKRYNQDLSDFDAFCFHLPFPKLGLKAINSLLEKNVERETKNNFLEKFHTSIIYGKRVGNIYTGSLYLSLLSLLENCDSLKAGDKIGMYSYGSGAVCEFFNLTLAEGFKNHLRHDRLNDFDNRKQLSINEYENLFFEKIILDNEGNCDFSNSKLIQESDNAFVLEKVENHKRIYKKIN</sequence>
<feature type="domain" description="Hydroxymethylglutaryl-coenzyme A synthase N-terminal" evidence="5">
    <location>
        <begin position="25"/>
        <end position="187"/>
    </location>
</feature>
<feature type="binding site" evidence="4">
    <location>
        <position position="166"/>
    </location>
    <ligand>
        <name>(3S)-3-hydroxy-3-methylglutaryl-CoA</name>
        <dbReference type="ChEBI" id="CHEBI:43074"/>
    </ligand>
</feature>
<dbReference type="Pfam" id="PF01154">
    <property type="entry name" value="HMG_CoA_synt_N"/>
    <property type="match status" value="1"/>
</dbReference>
<dbReference type="HOGENOM" id="CLU_008065_3_2_0"/>
<name>U2PCF1_LEPWF</name>
<dbReference type="EMBL" id="AWVM01000104">
    <property type="protein sequence ID" value="ERK48190.1"/>
    <property type="molecule type" value="Genomic_DNA"/>
</dbReference>
<keyword evidence="2" id="KW-0808">Transferase</keyword>
<organism evidence="7 8">
    <name type="scientific">Leptotrichia wadei (strain F0279)</name>
    <dbReference type="NCBI Taxonomy" id="888055"/>
    <lineage>
        <taxon>Bacteria</taxon>
        <taxon>Fusobacteriati</taxon>
        <taxon>Fusobacteriota</taxon>
        <taxon>Fusobacteriia</taxon>
        <taxon>Fusobacteriales</taxon>
        <taxon>Leptotrichiaceae</taxon>
        <taxon>Leptotrichia</taxon>
    </lineage>
</organism>
<dbReference type="AlphaFoldDB" id="U2PCF1"/>
<evidence type="ECO:0000256" key="1">
    <source>
        <dbReference type="ARBA" id="ARBA00007061"/>
    </source>
</evidence>
<dbReference type="SUPFAM" id="SSF53901">
    <property type="entry name" value="Thiolase-like"/>
    <property type="match status" value="2"/>
</dbReference>
<comment type="caution">
    <text evidence="7">The sequence shown here is derived from an EMBL/GenBank/DDBJ whole genome shotgun (WGS) entry which is preliminary data.</text>
</comment>
<dbReference type="PANTHER" id="PTHR43323">
    <property type="entry name" value="3-HYDROXY-3-METHYLGLUTARYL COENZYME A SYNTHASE"/>
    <property type="match status" value="1"/>
</dbReference>
<dbReference type="PATRIC" id="fig|888055.3.peg.1909"/>
<feature type="binding site" evidence="4">
    <location>
        <position position="265"/>
    </location>
    <ligand>
        <name>(3S)-3-hydroxy-3-methylglutaryl-CoA</name>
        <dbReference type="ChEBI" id="CHEBI:43074"/>
    </ligand>
</feature>
<dbReference type="Gene3D" id="3.40.47.10">
    <property type="match status" value="2"/>
</dbReference>
<dbReference type="InterPro" id="IPR013746">
    <property type="entry name" value="HMG_CoA_synt_C_dom"/>
</dbReference>
<reference evidence="7 8" key="1">
    <citation type="submission" date="2013-06" db="EMBL/GenBank/DDBJ databases">
        <authorList>
            <person name="Weinstock G."/>
            <person name="Sodergren E."/>
            <person name="Lobos E.A."/>
            <person name="Fulton L."/>
            <person name="Fulton R."/>
            <person name="Courtney L."/>
            <person name="Fronick C."/>
            <person name="O'Laughlin M."/>
            <person name="Godfrey J."/>
            <person name="Wilson R.M."/>
            <person name="Miner T."/>
            <person name="Farmer C."/>
            <person name="Delehaunty K."/>
            <person name="Cordes M."/>
            <person name="Minx P."/>
            <person name="Tomlinson C."/>
            <person name="Chen J."/>
            <person name="Wollam A."/>
            <person name="Pepin K.H."/>
            <person name="Bhonagiri V."/>
            <person name="Zhang X."/>
            <person name="Warren W."/>
            <person name="Mitreva M."/>
            <person name="Mardis E.R."/>
            <person name="Wilson R.K."/>
        </authorList>
    </citation>
    <scope>NUCLEOTIDE SEQUENCE [LARGE SCALE GENOMIC DNA]</scope>
    <source>
        <strain evidence="7 8">F0279</strain>
    </source>
</reference>
<dbReference type="GO" id="GO:0004421">
    <property type="term" value="F:hydroxymethylglutaryl-CoA synthase activity"/>
    <property type="evidence" value="ECO:0007669"/>
    <property type="project" value="InterPro"/>
</dbReference>
<feature type="binding site" evidence="4">
    <location>
        <position position="299"/>
    </location>
    <ligand>
        <name>(3S)-3-hydroxy-3-methylglutaryl-CoA</name>
        <dbReference type="ChEBI" id="CHEBI:43074"/>
    </ligand>
</feature>
<evidence type="ECO:0000256" key="3">
    <source>
        <dbReference type="PIRSR" id="PIRSR611554-1"/>
    </source>
</evidence>
<evidence type="ECO:0000256" key="2">
    <source>
        <dbReference type="ARBA" id="ARBA00022679"/>
    </source>
</evidence>
<dbReference type="InterPro" id="IPR013528">
    <property type="entry name" value="HMG_CoA_synth_N"/>
</dbReference>
<feature type="active site" description="Proton donor/acceptor" evidence="3">
    <location>
        <position position="102"/>
    </location>
</feature>
<evidence type="ECO:0000259" key="5">
    <source>
        <dbReference type="Pfam" id="PF01154"/>
    </source>
</evidence>
<evidence type="ECO:0000313" key="8">
    <source>
        <dbReference type="Proteomes" id="UP000016626"/>
    </source>
</evidence>
<accession>U2PCF1</accession>
<dbReference type="Proteomes" id="UP000016626">
    <property type="component" value="Unassembled WGS sequence"/>
</dbReference>
<feature type="domain" description="Hydroxymethylglutaryl-coenzyme A synthase C-terminal" evidence="6">
    <location>
        <begin position="271"/>
        <end position="414"/>
    </location>
</feature>
<protein>
    <submittedName>
        <fullName evidence="7">Hydroxymethylglutaryl-CoA synthase</fullName>
    </submittedName>
</protein>
<dbReference type="NCBIfam" id="TIGR01835">
    <property type="entry name" value="HMG-CoA-S_prok"/>
    <property type="match status" value="1"/>
</dbReference>
<evidence type="ECO:0000259" key="6">
    <source>
        <dbReference type="Pfam" id="PF08540"/>
    </source>
</evidence>
<evidence type="ECO:0000313" key="7">
    <source>
        <dbReference type="EMBL" id="ERK48190.1"/>
    </source>
</evidence>
<dbReference type="InterPro" id="IPR016039">
    <property type="entry name" value="Thiolase-like"/>
</dbReference>
<feature type="active site" description="Proton donor/acceptor" evidence="3">
    <location>
        <position position="256"/>
    </location>
</feature>
<evidence type="ECO:0000256" key="4">
    <source>
        <dbReference type="PIRSR" id="PIRSR611554-2"/>
    </source>
</evidence>
<dbReference type="eggNOG" id="COG3425">
    <property type="taxonomic scope" value="Bacteria"/>
</dbReference>
<dbReference type="InterPro" id="IPR011554">
    <property type="entry name" value="HMG_CoA_synthase_prok"/>
</dbReference>
<dbReference type="PANTHER" id="PTHR43323:SF2">
    <property type="entry name" value="HYDROXYMETHYLGLUTARYL-COA SYNTHASE"/>
    <property type="match status" value="1"/>
</dbReference>
<gene>
    <name evidence="7" type="ORF">HMPREF9015_01988</name>
</gene>
<dbReference type="Pfam" id="PF08540">
    <property type="entry name" value="HMG_CoA_synt_C"/>
    <property type="match status" value="1"/>
</dbReference>
<dbReference type="CDD" id="cd00827">
    <property type="entry name" value="init_cond_enzymes"/>
    <property type="match status" value="1"/>
</dbReference>
<comment type="similarity">
    <text evidence="1">Belongs to the thiolase-like superfamily. HMG-CoA synthase family.</text>
</comment>
<feature type="active site" description="Acyl-thioester intermediate" evidence="3">
    <location>
        <position position="134"/>
    </location>
</feature>